<dbReference type="KEGG" id="pfla:Pflav_010360"/>
<evidence type="ECO:0000313" key="3">
    <source>
        <dbReference type="Proteomes" id="UP000502508"/>
    </source>
</evidence>
<gene>
    <name evidence="2" type="ORF">Pflav_010360</name>
</gene>
<evidence type="ECO:0000313" key="2">
    <source>
        <dbReference type="EMBL" id="BCB74626.1"/>
    </source>
</evidence>
<feature type="compositionally biased region" description="Basic and acidic residues" evidence="1">
    <location>
        <begin position="114"/>
        <end position="127"/>
    </location>
</feature>
<organism evidence="2 3">
    <name type="scientific">Phytohabitans flavus</name>
    <dbReference type="NCBI Taxonomy" id="1076124"/>
    <lineage>
        <taxon>Bacteria</taxon>
        <taxon>Bacillati</taxon>
        <taxon>Actinomycetota</taxon>
        <taxon>Actinomycetes</taxon>
        <taxon>Micromonosporales</taxon>
        <taxon>Micromonosporaceae</taxon>
    </lineage>
</organism>
<dbReference type="EMBL" id="AP022870">
    <property type="protein sequence ID" value="BCB74626.1"/>
    <property type="molecule type" value="Genomic_DNA"/>
</dbReference>
<accession>A0A6F8XLD8</accession>
<reference evidence="2 3" key="1">
    <citation type="submission" date="2020-03" db="EMBL/GenBank/DDBJ databases">
        <title>Whole genome shotgun sequence of Phytohabitans flavus NBRC 107702.</title>
        <authorList>
            <person name="Komaki H."/>
            <person name="Tamura T."/>
        </authorList>
    </citation>
    <scope>NUCLEOTIDE SEQUENCE [LARGE SCALE GENOMIC DNA]</scope>
    <source>
        <strain evidence="2 3">NBRC 107702</strain>
    </source>
</reference>
<reference evidence="2 3" key="2">
    <citation type="submission" date="2020-03" db="EMBL/GenBank/DDBJ databases">
        <authorList>
            <person name="Ichikawa N."/>
            <person name="Kimura A."/>
            <person name="Kitahashi Y."/>
            <person name="Uohara A."/>
        </authorList>
    </citation>
    <scope>NUCLEOTIDE SEQUENCE [LARGE SCALE GENOMIC DNA]</scope>
    <source>
        <strain evidence="2 3">NBRC 107702</strain>
    </source>
</reference>
<sequence>MTARRPRSAIGETRAEPAAIQLGSDQVDVRLGGIYSLGRLIDDSPRDAETIVEVLSAYVREHRSRNLRANANAKVSVDVQAALAVLSRRPATTPPMDFAGANLNSADLSGMDPNQRRPDRNITDRHGPVRRSPPGAGLFEANLADSDLTGANLAGAHSPSPGCLYTSAGSTPCRSRLSRYPPIRPANAARSPMRSSRSGPSQPIGRRGVKPSSCGPWLVTVAAETSPPQSIVVFVAHGARLY</sequence>
<dbReference type="Pfam" id="PF00805">
    <property type="entry name" value="Pentapeptide"/>
    <property type="match status" value="1"/>
</dbReference>
<dbReference type="AlphaFoldDB" id="A0A6F8XLD8"/>
<dbReference type="Gene3D" id="2.160.20.80">
    <property type="entry name" value="E3 ubiquitin-protein ligase SopA"/>
    <property type="match status" value="1"/>
</dbReference>
<feature type="compositionally biased region" description="Low complexity" evidence="1">
    <location>
        <begin position="185"/>
        <end position="203"/>
    </location>
</feature>
<evidence type="ECO:0008006" key="4">
    <source>
        <dbReference type="Google" id="ProtNLM"/>
    </source>
</evidence>
<proteinExistence type="predicted"/>
<dbReference type="InterPro" id="IPR001646">
    <property type="entry name" value="5peptide_repeat"/>
</dbReference>
<name>A0A6F8XLD8_9ACTN</name>
<evidence type="ECO:0000256" key="1">
    <source>
        <dbReference type="SAM" id="MobiDB-lite"/>
    </source>
</evidence>
<keyword evidence="3" id="KW-1185">Reference proteome</keyword>
<protein>
    <recommendedName>
        <fullName evidence="4">Pentapeptide repeat protein</fullName>
    </recommendedName>
</protein>
<dbReference type="Proteomes" id="UP000502508">
    <property type="component" value="Chromosome"/>
</dbReference>
<feature type="region of interest" description="Disordered" evidence="1">
    <location>
        <begin position="171"/>
        <end position="211"/>
    </location>
</feature>
<feature type="region of interest" description="Disordered" evidence="1">
    <location>
        <begin position="103"/>
        <end position="139"/>
    </location>
</feature>